<dbReference type="RefSeq" id="WP_249626599.1">
    <property type="nucleotide sequence ID" value="NZ_JBHTCK010000003.1"/>
</dbReference>
<comment type="caution">
    <text evidence="5">The sequence shown here is derived from an EMBL/GenBank/DDBJ whole genome shotgun (WGS) entry which is preliminary data.</text>
</comment>
<feature type="DNA-binding region" description="H-T-H motif" evidence="2">
    <location>
        <begin position="42"/>
        <end position="61"/>
    </location>
</feature>
<evidence type="ECO:0000256" key="1">
    <source>
        <dbReference type="ARBA" id="ARBA00023125"/>
    </source>
</evidence>
<dbReference type="InterPro" id="IPR001647">
    <property type="entry name" value="HTH_TetR"/>
</dbReference>
<dbReference type="Gene3D" id="1.10.357.10">
    <property type="entry name" value="Tetracycline Repressor, domain 2"/>
    <property type="match status" value="1"/>
</dbReference>
<reference evidence="6" key="1">
    <citation type="journal article" date="2019" name="Int. J. Syst. Evol. Microbiol.">
        <title>The Global Catalogue of Microorganisms (GCM) 10K type strain sequencing project: providing services to taxonomists for standard genome sequencing and annotation.</title>
        <authorList>
            <consortium name="The Broad Institute Genomics Platform"/>
            <consortium name="The Broad Institute Genome Sequencing Center for Infectious Disease"/>
            <person name="Wu L."/>
            <person name="Ma J."/>
        </authorList>
    </citation>
    <scope>NUCLEOTIDE SEQUENCE [LARGE SCALE GENOMIC DNA]</scope>
    <source>
        <strain evidence="6">ICMP 19430</strain>
    </source>
</reference>
<evidence type="ECO:0000259" key="4">
    <source>
        <dbReference type="PROSITE" id="PS50977"/>
    </source>
</evidence>
<name>A0ABW2MDB5_9ACTN</name>
<sequence>MARLAGTRPPAEPGSERQAARRERILAAAAELGAEVSYDHVQMQEVARAAGVALGTLYRYFPSKPHLFAAMFESRVAGFVADDWTWRDEDPVDMVADRLVTLIHVLLEHPVLCSAMIQATAVHHATRPDSDFQAAVDMLCKAVLRNLGREEPDDEDMIAVRLLTYAWWGVLVSTLHDKTSLSEAATEVRLVTRRLLGGSSAPSSTSR</sequence>
<dbReference type="Pfam" id="PF00440">
    <property type="entry name" value="TetR_N"/>
    <property type="match status" value="1"/>
</dbReference>
<protein>
    <submittedName>
        <fullName evidence="5">TetR/AcrR family transcriptional regulator</fullName>
    </submittedName>
</protein>
<dbReference type="PRINTS" id="PR00455">
    <property type="entry name" value="HTHTETR"/>
</dbReference>
<proteinExistence type="predicted"/>
<dbReference type="PANTHER" id="PTHR30055:SF242">
    <property type="entry name" value="HTH-TYPE TRANSCRIPTIONAL REPRESSOR KSTR"/>
    <property type="match status" value="1"/>
</dbReference>
<keyword evidence="1 2" id="KW-0238">DNA-binding</keyword>
<dbReference type="EMBL" id="JBHTCK010000003">
    <property type="protein sequence ID" value="MFC7351863.1"/>
    <property type="molecule type" value="Genomic_DNA"/>
</dbReference>
<evidence type="ECO:0000313" key="6">
    <source>
        <dbReference type="Proteomes" id="UP001596509"/>
    </source>
</evidence>
<accession>A0ABW2MDB5</accession>
<organism evidence="5 6">
    <name type="scientific">Streptomyces caviscabies</name>
    <dbReference type="NCBI Taxonomy" id="90079"/>
    <lineage>
        <taxon>Bacteria</taxon>
        <taxon>Bacillati</taxon>
        <taxon>Actinomycetota</taxon>
        <taxon>Actinomycetes</taxon>
        <taxon>Kitasatosporales</taxon>
        <taxon>Streptomycetaceae</taxon>
        <taxon>Streptomyces</taxon>
    </lineage>
</organism>
<feature type="region of interest" description="Disordered" evidence="3">
    <location>
        <begin position="1"/>
        <end position="20"/>
    </location>
</feature>
<feature type="domain" description="HTH tetR-type" evidence="4">
    <location>
        <begin position="19"/>
        <end position="79"/>
    </location>
</feature>
<keyword evidence="6" id="KW-1185">Reference proteome</keyword>
<evidence type="ECO:0000256" key="3">
    <source>
        <dbReference type="SAM" id="MobiDB-lite"/>
    </source>
</evidence>
<dbReference type="Proteomes" id="UP001596509">
    <property type="component" value="Unassembled WGS sequence"/>
</dbReference>
<dbReference type="InterPro" id="IPR041642">
    <property type="entry name" value="KstR_C"/>
</dbReference>
<gene>
    <name evidence="5" type="ORF">ACFQW9_14565</name>
</gene>
<dbReference type="SUPFAM" id="SSF46689">
    <property type="entry name" value="Homeodomain-like"/>
    <property type="match status" value="1"/>
</dbReference>
<dbReference type="PANTHER" id="PTHR30055">
    <property type="entry name" value="HTH-TYPE TRANSCRIPTIONAL REGULATOR RUTR"/>
    <property type="match status" value="1"/>
</dbReference>
<dbReference type="Pfam" id="PF17925">
    <property type="entry name" value="TetR_C_20"/>
    <property type="match status" value="1"/>
</dbReference>
<evidence type="ECO:0000313" key="5">
    <source>
        <dbReference type="EMBL" id="MFC7351863.1"/>
    </source>
</evidence>
<evidence type="ECO:0000256" key="2">
    <source>
        <dbReference type="PROSITE-ProRule" id="PRU00335"/>
    </source>
</evidence>
<dbReference type="InterPro" id="IPR050109">
    <property type="entry name" value="HTH-type_TetR-like_transc_reg"/>
</dbReference>
<dbReference type="InterPro" id="IPR009057">
    <property type="entry name" value="Homeodomain-like_sf"/>
</dbReference>
<dbReference type="PROSITE" id="PS50977">
    <property type="entry name" value="HTH_TETR_2"/>
    <property type="match status" value="1"/>
</dbReference>